<dbReference type="InterPro" id="IPR007573">
    <property type="entry name" value="QWRF"/>
</dbReference>
<evidence type="ECO:0008006" key="5">
    <source>
        <dbReference type="Google" id="ProtNLM"/>
    </source>
</evidence>
<dbReference type="PANTHER" id="PTHR31807:SF27">
    <property type="entry name" value="QWRF MOTIF-CONTAINING PROTEIN 7"/>
    <property type="match status" value="1"/>
</dbReference>
<evidence type="ECO:0000256" key="1">
    <source>
        <dbReference type="ARBA" id="ARBA00010016"/>
    </source>
</evidence>
<keyword evidence="4" id="KW-1185">Reference proteome</keyword>
<sequence>MNKPNNIRHPHAGVRGRDQPHLLRSRSKNTAVDTHPKKVSKISRTPEKDEKSSKTKISTKKAGDSGGNFAAYLPRSTSKLEVPRRSRSATTSPSAWALSPGRPMSSPAPPPVTKTPASLGKREGNKGGTMSGVLRFFRQNKVSPSLEGEYHRYRVAYNRLLQWRFANARAAAAMAAVKGVAQKKLMNAWVRISIIRNLMVEEKAMIQKLKHQMKVYNILNSELSLLNEWGKLEPKNSEAIGRMVRKLSAISLCLPLVQNAEADIMSVKDTISTATEVMDNIKAMILDMHWRVERNCFLLTELSVMLKQQKHLFQELEKGVMLVSSLEVQEKSLRAHHIQLHKELIEV</sequence>
<proteinExistence type="inferred from homology"/>
<evidence type="ECO:0000256" key="2">
    <source>
        <dbReference type="SAM" id="MobiDB-lite"/>
    </source>
</evidence>
<feature type="compositionally biased region" description="Basic residues" evidence="2">
    <location>
        <begin position="1"/>
        <end position="14"/>
    </location>
</feature>
<dbReference type="OrthoDB" id="663033at2759"/>
<dbReference type="GO" id="GO:0005737">
    <property type="term" value="C:cytoplasm"/>
    <property type="evidence" value="ECO:0007669"/>
    <property type="project" value="TreeGrafter"/>
</dbReference>
<feature type="compositionally biased region" description="Low complexity" evidence="2">
    <location>
        <begin position="88"/>
        <end position="105"/>
    </location>
</feature>
<dbReference type="PANTHER" id="PTHR31807">
    <property type="entry name" value="AUGMIN FAMILY MEMBER"/>
    <property type="match status" value="1"/>
</dbReference>
<feature type="compositionally biased region" description="Basic and acidic residues" evidence="2">
    <location>
        <begin position="44"/>
        <end position="53"/>
    </location>
</feature>
<protein>
    <recommendedName>
        <fullName evidence="5">QWRF motif-containing protein 7</fullName>
    </recommendedName>
</protein>
<dbReference type="GO" id="GO:0005880">
    <property type="term" value="C:nuclear microtubule"/>
    <property type="evidence" value="ECO:0007669"/>
    <property type="project" value="TreeGrafter"/>
</dbReference>
<dbReference type="GO" id="GO:0051225">
    <property type="term" value="P:spindle assembly"/>
    <property type="evidence" value="ECO:0007669"/>
    <property type="project" value="TreeGrafter"/>
</dbReference>
<comment type="similarity">
    <text evidence="1">Belongs to the QWRF family.</text>
</comment>
<accession>A0A5A7PS14</accession>
<organism evidence="3 4">
    <name type="scientific">Striga asiatica</name>
    <name type="common">Asiatic witchweed</name>
    <name type="synonym">Buchnera asiatica</name>
    <dbReference type="NCBI Taxonomy" id="4170"/>
    <lineage>
        <taxon>Eukaryota</taxon>
        <taxon>Viridiplantae</taxon>
        <taxon>Streptophyta</taxon>
        <taxon>Embryophyta</taxon>
        <taxon>Tracheophyta</taxon>
        <taxon>Spermatophyta</taxon>
        <taxon>Magnoliopsida</taxon>
        <taxon>eudicotyledons</taxon>
        <taxon>Gunneridae</taxon>
        <taxon>Pentapetalae</taxon>
        <taxon>asterids</taxon>
        <taxon>lamiids</taxon>
        <taxon>Lamiales</taxon>
        <taxon>Orobanchaceae</taxon>
        <taxon>Buchnereae</taxon>
        <taxon>Striga</taxon>
    </lineage>
</organism>
<dbReference type="AlphaFoldDB" id="A0A5A7PS14"/>
<evidence type="ECO:0000313" key="3">
    <source>
        <dbReference type="EMBL" id="GER35077.1"/>
    </source>
</evidence>
<dbReference type="Proteomes" id="UP000325081">
    <property type="component" value="Unassembled WGS sequence"/>
</dbReference>
<evidence type="ECO:0000313" key="4">
    <source>
        <dbReference type="Proteomes" id="UP000325081"/>
    </source>
</evidence>
<gene>
    <name evidence="3" type="ORF">STAS_11332</name>
</gene>
<reference evidence="4" key="1">
    <citation type="journal article" date="2019" name="Curr. Biol.">
        <title>Genome Sequence of Striga asiatica Provides Insight into the Evolution of Plant Parasitism.</title>
        <authorList>
            <person name="Yoshida S."/>
            <person name="Kim S."/>
            <person name="Wafula E.K."/>
            <person name="Tanskanen J."/>
            <person name="Kim Y.M."/>
            <person name="Honaas L."/>
            <person name="Yang Z."/>
            <person name="Spallek T."/>
            <person name="Conn C.E."/>
            <person name="Ichihashi Y."/>
            <person name="Cheong K."/>
            <person name="Cui S."/>
            <person name="Der J.P."/>
            <person name="Gundlach H."/>
            <person name="Jiao Y."/>
            <person name="Hori C."/>
            <person name="Ishida J.K."/>
            <person name="Kasahara H."/>
            <person name="Kiba T."/>
            <person name="Kim M.S."/>
            <person name="Koo N."/>
            <person name="Laohavisit A."/>
            <person name="Lee Y.H."/>
            <person name="Lumba S."/>
            <person name="McCourt P."/>
            <person name="Mortimer J.C."/>
            <person name="Mutuku J.M."/>
            <person name="Nomura T."/>
            <person name="Sasaki-Sekimoto Y."/>
            <person name="Seto Y."/>
            <person name="Wang Y."/>
            <person name="Wakatake T."/>
            <person name="Sakakibara H."/>
            <person name="Demura T."/>
            <person name="Yamaguchi S."/>
            <person name="Yoneyama K."/>
            <person name="Manabe R.I."/>
            <person name="Nelson D.C."/>
            <person name="Schulman A.H."/>
            <person name="Timko M.P."/>
            <person name="dePamphilis C.W."/>
            <person name="Choi D."/>
            <person name="Shirasu K."/>
        </authorList>
    </citation>
    <scope>NUCLEOTIDE SEQUENCE [LARGE SCALE GENOMIC DNA]</scope>
    <source>
        <strain evidence="4">cv. UVA1</strain>
    </source>
</reference>
<feature type="region of interest" description="Disordered" evidence="2">
    <location>
        <begin position="1"/>
        <end position="126"/>
    </location>
</feature>
<dbReference type="EMBL" id="BKCP01004960">
    <property type="protein sequence ID" value="GER35077.1"/>
    <property type="molecule type" value="Genomic_DNA"/>
</dbReference>
<dbReference type="GO" id="GO:0008017">
    <property type="term" value="F:microtubule binding"/>
    <property type="evidence" value="ECO:0007669"/>
    <property type="project" value="TreeGrafter"/>
</dbReference>
<name>A0A5A7PS14_STRAF</name>
<dbReference type="Pfam" id="PF04484">
    <property type="entry name" value="QWRF"/>
    <property type="match status" value="1"/>
</dbReference>
<comment type="caution">
    <text evidence="3">The sequence shown here is derived from an EMBL/GenBank/DDBJ whole genome shotgun (WGS) entry which is preliminary data.</text>
</comment>